<dbReference type="AlphaFoldDB" id="A5Z9Y2"/>
<dbReference type="Gene3D" id="1.10.260.40">
    <property type="entry name" value="lambda repressor-like DNA-binding domains"/>
    <property type="match status" value="1"/>
</dbReference>
<reference evidence="2 3" key="2">
    <citation type="submission" date="2007-04" db="EMBL/GenBank/DDBJ databases">
        <title>Draft genome sequence of Eubacterium ventriosum (ATCC 27560).</title>
        <authorList>
            <person name="Sudarsanam P."/>
            <person name="Ley R."/>
            <person name="Guruge J."/>
            <person name="Turnbaugh P.J."/>
            <person name="Mahowald M."/>
            <person name="Liep D."/>
            <person name="Gordon J."/>
        </authorList>
    </citation>
    <scope>NUCLEOTIDE SEQUENCE [LARGE SCALE GENOMIC DNA]</scope>
    <source>
        <strain evidence="2 3">ATCC 27560</strain>
    </source>
</reference>
<dbReference type="PROSITE" id="PS50943">
    <property type="entry name" value="HTH_CROC1"/>
    <property type="match status" value="1"/>
</dbReference>
<accession>A5Z9Y2</accession>
<dbReference type="Pfam" id="PF01381">
    <property type="entry name" value="HTH_3"/>
    <property type="match status" value="1"/>
</dbReference>
<dbReference type="InterPro" id="IPR001387">
    <property type="entry name" value="Cro/C1-type_HTH"/>
</dbReference>
<dbReference type="SMART" id="SM00530">
    <property type="entry name" value="HTH_XRE"/>
    <property type="match status" value="1"/>
</dbReference>
<gene>
    <name evidence="2" type="ORF">EUBVEN_02529</name>
</gene>
<dbReference type="Proteomes" id="UP000006000">
    <property type="component" value="Unassembled WGS sequence"/>
</dbReference>
<dbReference type="STRING" id="411463.EUBVEN_02529"/>
<dbReference type="InterPro" id="IPR010982">
    <property type="entry name" value="Lambda_DNA-bd_dom_sf"/>
</dbReference>
<proteinExistence type="predicted"/>
<dbReference type="SUPFAM" id="SSF47413">
    <property type="entry name" value="lambda repressor-like DNA-binding domains"/>
    <property type="match status" value="1"/>
</dbReference>
<protein>
    <submittedName>
        <fullName evidence="2">DNA-binding helix-turn-helix protein</fullName>
    </submittedName>
</protein>
<reference evidence="2 3" key="1">
    <citation type="submission" date="2007-03" db="EMBL/GenBank/DDBJ databases">
        <authorList>
            <person name="Fulton L."/>
            <person name="Clifton S."/>
            <person name="Fulton B."/>
            <person name="Xu J."/>
            <person name="Minx P."/>
            <person name="Pepin K.H."/>
            <person name="Johnson M."/>
            <person name="Thiruvilangam P."/>
            <person name="Bhonagiri V."/>
            <person name="Nash W.E."/>
            <person name="Mardis E.R."/>
            <person name="Wilson R.K."/>
        </authorList>
    </citation>
    <scope>NUCLEOTIDE SEQUENCE [LARGE SCALE GENOMIC DNA]</scope>
    <source>
        <strain evidence="2 3">ATCC 27560</strain>
    </source>
</reference>
<dbReference type="eggNOG" id="COG1396">
    <property type="taxonomic scope" value="Bacteria"/>
</dbReference>
<organism evidence="2 3">
    <name type="scientific">Eubacterium ventriosum ATCC 27560</name>
    <dbReference type="NCBI Taxonomy" id="411463"/>
    <lineage>
        <taxon>Bacteria</taxon>
        <taxon>Bacillati</taxon>
        <taxon>Bacillota</taxon>
        <taxon>Clostridia</taxon>
        <taxon>Eubacteriales</taxon>
        <taxon>Eubacteriaceae</taxon>
        <taxon>Eubacterium</taxon>
    </lineage>
</organism>
<evidence type="ECO:0000313" key="3">
    <source>
        <dbReference type="Proteomes" id="UP000006000"/>
    </source>
</evidence>
<feature type="domain" description="HTH cro/C1-type" evidence="1">
    <location>
        <begin position="21"/>
        <end position="76"/>
    </location>
</feature>
<dbReference type="EMBL" id="AAVL02000038">
    <property type="protein sequence ID" value="EDM49883.1"/>
    <property type="molecule type" value="Genomic_DNA"/>
</dbReference>
<keyword evidence="2" id="KW-0238">DNA-binding</keyword>
<evidence type="ECO:0000313" key="2">
    <source>
        <dbReference type="EMBL" id="EDM49883.1"/>
    </source>
</evidence>
<dbReference type="GO" id="GO:0003677">
    <property type="term" value="F:DNA binding"/>
    <property type="evidence" value="ECO:0007669"/>
    <property type="project" value="UniProtKB-KW"/>
</dbReference>
<evidence type="ECO:0000259" key="1">
    <source>
        <dbReference type="PROSITE" id="PS50943"/>
    </source>
</evidence>
<dbReference type="HOGENOM" id="CLU_159840_1_0_9"/>
<dbReference type="CDD" id="cd00093">
    <property type="entry name" value="HTH_XRE"/>
    <property type="match status" value="1"/>
</dbReference>
<sequence>MEEIKMFTLPTIDTVGTGIRIMDLRKKAGLSVKDLQMMLGFATPNAIYKWQNGAAMPTLDNFIVLATIFNVPIDDIIVIDNKTNMQIGA</sequence>
<name>A5Z9Y2_9FIRM</name>
<comment type="caution">
    <text evidence="2">The sequence shown here is derived from an EMBL/GenBank/DDBJ whole genome shotgun (WGS) entry which is preliminary data.</text>
</comment>